<evidence type="ECO:0000256" key="5">
    <source>
        <dbReference type="ARBA" id="ARBA00022833"/>
    </source>
</evidence>
<dbReference type="PANTHER" id="PTHR12170:SF3">
    <property type="entry name" value="GH10162P"/>
    <property type="match status" value="1"/>
</dbReference>
<dbReference type="Gene3D" id="3.30.40.10">
    <property type="entry name" value="Zinc/RING finger domain, C3HC4 (zinc finger)"/>
    <property type="match status" value="1"/>
</dbReference>
<dbReference type="Pfam" id="PF10607">
    <property type="entry name" value="CTLH"/>
    <property type="match status" value="1"/>
</dbReference>
<accession>A0A9Q0YR34</accession>
<dbReference type="SUPFAM" id="SSF57850">
    <property type="entry name" value="RING/U-box"/>
    <property type="match status" value="1"/>
</dbReference>
<dbReference type="GO" id="GO:0005737">
    <property type="term" value="C:cytoplasm"/>
    <property type="evidence" value="ECO:0007669"/>
    <property type="project" value="UniProtKB-SubCell"/>
</dbReference>
<comment type="subcellular location">
    <subcellularLocation>
        <location evidence="1">Cytoplasm</location>
    </subcellularLocation>
</comment>
<dbReference type="Proteomes" id="UP001152320">
    <property type="component" value="Chromosome 17"/>
</dbReference>
<organism evidence="9 10">
    <name type="scientific">Holothuria leucospilota</name>
    <name type="common">Black long sea cucumber</name>
    <name type="synonym">Mertensiothuria leucospilota</name>
    <dbReference type="NCBI Taxonomy" id="206669"/>
    <lineage>
        <taxon>Eukaryota</taxon>
        <taxon>Metazoa</taxon>
        <taxon>Echinodermata</taxon>
        <taxon>Eleutherozoa</taxon>
        <taxon>Echinozoa</taxon>
        <taxon>Holothuroidea</taxon>
        <taxon>Aspidochirotacea</taxon>
        <taxon>Aspidochirotida</taxon>
        <taxon>Holothuriidae</taxon>
        <taxon>Holothuria</taxon>
    </lineage>
</organism>
<feature type="zinc finger region" description="RING-Gid-type" evidence="6">
    <location>
        <begin position="335"/>
        <end position="376"/>
    </location>
</feature>
<dbReference type="PROSITE" id="PS51867">
    <property type="entry name" value="ZF_RING_GID"/>
    <property type="match status" value="1"/>
</dbReference>
<evidence type="ECO:0000256" key="1">
    <source>
        <dbReference type="ARBA" id="ARBA00004496"/>
    </source>
</evidence>
<dbReference type="SMART" id="SM00668">
    <property type="entry name" value="CTLH"/>
    <property type="match status" value="1"/>
</dbReference>
<evidence type="ECO:0000313" key="9">
    <source>
        <dbReference type="EMBL" id="KAJ8026201.1"/>
    </source>
</evidence>
<dbReference type="InterPro" id="IPR006595">
    <property type="entry name" value="CTLH_C"/>
</dbReference>
<dbReference type="InterPro" id="IPR027370">
    <property type="entry name" value="Znf-RING_euk"/>
</dbReference>
<dbReference type="PANTHER" id="PTHR12170">
    <property type="entry name" value="MACROPHAGE ERYTHROBLAST ATTACHER-RELATED"/>
    <property type="match status" value="1"/>
</dbReference>
<keyword evidence="2" id="KW-0963">Cytoplasm</keyword>
<dbReference type="InterPro" id="IPR013144">
    <property type="entry name" value="CRA_dom"/>
</dbReference>
<dbReference type="PROSITE" id="PS50897">
    <property type="entry name" value="CTLH"/>
    <property type="match status" value="1"/>
</dbReference>
<keyword evidence="10" id="KW-1185">Reference proteome</keyword>
<dbReference type="AlphaFoldDB" id="A0A9Q0YR34"/>
<feature type="domain" description="RING-Gid-type" evidence="8">
    <location>
        <begin position="335"/>
        <end position="376"/>
    </location>
</feature>
<dbReference type="OrthoDB" id="1933281at2759"/>
<dbReference type="FunFam" id="3.30.40.10:FF:000143">
    <property type="entry name" value="Regulator of gluconeogenesis Rmd5"/>
    <property type="match status" value="1"/>
</dbReference>
<dbReference type="EMBL" id="JAIZAY010000017">
    <property type="protein sequence ID" value="KAJ8026201.1"/>
    <property type="molecule type" value="Genomic_DNA"/>
</dbReference>
<evidence type="ECO:0000256" key="4">
    <source>
        <dbReference type="ARBA" id="ARBA00022771"/>
    </source>
</evidence>
<evidence type="ECO:0000259" key="8">
    <source>
        <dbReference type="PROSITE" id="PS51867"/>
    </source>
</evidence>
<dbReference type="InterPro" id="IPR006594">
    <property type="entry name" value="LisH"/>
</dbReference>
<proteinExistence type="predicted"/>
<sequence>MEAPQNVERDVDKVLHKFSLAKQHINKNIDDLLEDLQSMKEDLLSSGPSDQELNQFHSNIFREKLKRSREVTSSLGGSHKEIHSSVSKVGKTIDKNFSDKLLSLSKEPTFENSKRMELLNKVINEHFLRQGMLDIAESIAKEAALDIPESAQEPFIEIHRILASLKERNLQPALEWAELRRDLLRQQNSSLEFKLHRLQFIELIQRGPSHTEDILLYARRLAPFADQHPKEFQILMGSLLFLNQGLQGSPYEHLLEPINLLEICDVFVQDACTLLGLSVESPLTVSLAAGCKSLPSLLNIMQVMQSSSVMWSAKEELPIEIDVGASSLYHSIFACPILRQQTTRGNPPMRLYCGHAISRESLNKLVNGNKIKCPLCPVESSPDDAKQLYM</sequence>
<dbReference type="Pfam" id="PF13445">
    <property type="entry name" value="zf-RING_UBOX"/>
    <property type="match status" value="1"/>
</dbReference>
<dbReference type="GO" id="GO:0008270">
    <property type="term" value="F:zinc ion binding"/>
    <property type="evidence" value="ECO:0007669"/>
    <property type="project" value="UniProtKB-KW"/>
</dbReference>
<keyword evidence="3" id="KW-0479">Metal-binding</keyword>
<feature type="domain" description="CTLH" evidence="7">
    <location>
        <begin position="154"/>
        <end position="211"/>
    </location>
</feature>
<dbReference type="PROSITE" id="PS50896">
    <property type="entry name" value="LISH"/>
    <property type="match status" value="1"/>
</dbReference>
<dbReference type="InterPro" id="IPR045098">
    <property type="entry name" value="Fyv10_fam"/>
</dbReference>
<protein>
    <submittedName>
        <fullName evidence="9">Protein RMD5-like A</fullName>
    </submittedName>
</protein>
<keyword evidence="5" id="KW-0862">Zinc</keyword>
<name>A0A9Q0YR34_HOLLE</name>
<reference evidence="9" key="1">
    <citation type="submission" date="2021-10" db="EMBL/GenBank/DDBJ databases">
        <title>Tropical sea cucumber genome reveals ecological adaptation and Cuvierian tubules defense mechanism.</title>
        <authorList>
            <person name="Chen T."/>
        </authorList>
    </citation>
    <scope>NUCLEOTIDE SEQUENCE</scope>
    <source>
        <strain evidence="9">Nanhai2018</strain>
        <tissue evidence="9">Muscle</tissue>
    </source>
</reference>
<dbReference type="SMART" id="SM00757">
    <property type="entry name" value="CRA"/>
    <property type="match status" value="1"/>
</dbReference>
<evidence type="ECO:0000256" key="2">
    <source>
        <dbReference type="ARBA" id="ARBA00022490"/>
    </source>
</evidence>
<dbReference type="GO" id="GO:0005634">
    <property type="term" value="C:nucleus"/>
    <property type="evidence" value="ECO:0007669"/>
    <property type="project" value="TreeGrafter"/>
</dbReference>
<gene>
    <name evidence="9" type="ORF">HOLleu_33981</name>
</gene>
<comment type="caution">
    <text evidence="9">The sequence shown here is derived from an EMBL/GenBank/DDBJ whole genome shotgun (WGS) entry which is preliminary data.</text>
</comment>
<dbReference type="InterPro" id="IPR044063">
    <property type="entry name" value="ZF_RING_GID"/>
</dbReference>
<dbReference type="GO" id="GO:0034657">
    <property type="term" value="C:GID complex"/>
    <property type="evidence" value="ECO:0007669"/>
    <property type="project" value="TreeGrafter"/>
</dbReference>
<evidence type="ECO:0000256" key="6">
    <source>
        <dbReference type="PROSITE-ProRule" id="PRU01215"/>
    </source>
</evidence>
<evidence type="ECO:0000256" key="3">
    <source>
        <dbReference type="ARBA" id="ARBA00022723"/>
    </source>
</evidence>
<dbReference type="GO" id="GO:0043161">
    <property type="term" value="P:proteasome-mediated ubiquitin-dependent protein catabolic process"/>
    <property type="evidence" value="ECO:0007669"/>
    <property type="project" value="InterPro"/>
</dbReference>
<evidence type="ECO:0000313" key="10">
    <source>
        <dbReference type="Proteomes" id="UP001152320"/>
    </source>
</evidence>
<keyword evidence="4 6" id="KW-0863">Zinc-finger</keyword>
<evidence type="ECO:0000259" key="7">
    <source>
        <dbReference type="PROSITE" id="PS50897"/>
    </source>
</evidence>
<dbReference type="InterPro" id="IPR013083">
    <property type="entry name" value="Znf_RING/FYVE/PHD"/>
</dbReference>
<dbReference type="GO" id="GO:0061630">
    <property type="term" value="F:ubiquitin protein ligase activity"/>
    <property type="evidence" value="ECO:0007669"/>
    <property type="project" value="InterPro"/>
</dbReference>
<dbReference type="InterPro" id="IPR024964">
    <property type="entry name" value="CTLH/CRA"/>
</dbReference>